<name>A0AA37UM04_9MICO</name>
<comment type="caution">
    <text evidence="2">The sequence shown here is derived from an EMBL/GenBank/DDBJ whole genome shotgun (WGS) entry which is preliminary data.</text>
</comment>
<evidence type="ECO:0000313" key="3">
    <source>
        <dbReference type="Proteomes" id="UP001157160"/>
    </source>
</evidence>
<dbReference type="RefSeq" id="WP_284232542.1">
    <property type="nucleotide sequence ID" value="NZ_BSUL01000001.1"/>
</dbReference>
<dbReference type="InterPro" id="IPR036938">
    <property type="entry name" value="PAP2/HPO_sf"/>
</dbReference>
<dbReference type="Gene3D" id="1.20.144.10">
    <property type="entry name" value="Phosphatidic acid phosphatase type 2/haloperoxidase"/>
    <property type="match status" value="1"/>
</dbReference>
<feature type="transmembrane region" description="Helical" evidence="1">
    <location>
        <begin position="172"/>
        <end position="190"/>
    </location>
</feature>
<dbReference type="AlphaFoldDB" id="A0AA37UM04"/>
<evidence type="ECO:0008006" key="4">
    <source>
        <dbReference type="Google" id="ProtNLM"/>
    </source>
</evidence>
<evidence type="ECO:0000313" key="2">
    <source>
        <dbReference type="EMBL" id="GMA28917.1"/>
    </source>
</evidence>
<protein>
    <recommendedName>
        <fullName evidence="4">Phosphatidic acid phosphatase type 2/haloperoxidase domain-containing protein</fullName>
    </recommendedName>
</protein>
<keyword evidence="3" id="KW-1185">Reference proteome</keyword>
<organism evidence="2 3">
    <name type="scientific">Arenivirga flava</name>
    <dbReference type="NCBI Taxonomy" id="1930060"/>
    <lineage>
        <taxon>Bacteria</taxon>
        <taxon>Bacillati</taxon>
        <taxon>Actinomycetota</taxon>
        <taxon>Actinomycetes</taxon>
        <taxon>Micrococcales</taxon>
        <taxon>Microbacteriaceae</taxon>
        <taxon>Arenivirga</taxon>
    </lineage>
</organism>
<sequence length="266" mass="26822">MFHDARPAAFGVRLAIAIAATAGFIAVYATAVLTERGQQIDQQALEVSEYARPALLALVSVPALAIACVGVLLLGLLSRRPRAGIAGAAIVVLANVLGQALKYEVLVRPGLDSPAANTLPSGHMIAFASVAAGLVIAAPPRLRGLLGAASAALLGVVAWLLLHAGWHRPSDIVASLLLVTAVAAVGALFVERPPARRVGRGWERVLGTLGAVGLLGAALAFVAAQSLGGGLAEQLPIIAADLLLVGAALACVALVLRSATPARGAR</sequence>
<keyword evidence="1" id="KW-0472">Membrane</keyword>
<keyword evidence="1" id="KW-0812">Transmembrane</keyword>
<keyword evidence="1" id="KW-1133">Transmembrane helix</keyword>
<feature type="transmembrane region" description="Helical" evidence="1">
    <location>
        <begin position="235"/>
        <end position="256"/>
    </location>
</feature>
<accession>A0AA37UM04</accession>
<feature type="transmembrane region" description="Helical" evidence="1">
    <location>
        <begin position="145"/>
        <end position="166"/>
    </location>
</feature>
<reference evidence="2 3" key="1">
    <citation type="journal article" date="2014" name="Int. J. Syst. Evol. Microbiol.">
        <title>Complete genome sequence of Corynebacterium casei LMG S-19264T (=DSM 44701T), isolated from a smear-ripened cheese.</title>
        <authorList>
            <consortium name="US DOE Joint Genome Institute (JGI-PGF)"/>
            <person name="Walter F."/>
            <person name="Albersmeier A."/>
            <person name="Kalinowski J."/>
            <person name="Ruckert C."/>
        </authorList>
    </citation>
    <scope>NUCLEOTIDE SEQUENCE [LARGE SCALE GENOMIC DNA]</scope>
    <source>
        <strain evidence="2 3">NBRC 112289</strain>
    </source>
</reference>
<dbReference type="EMBL" id="BSUL01000001">
    <property type="protein sequence ID" value="GMA28917.1"/>
    <property type="molecule type" value="Genomic_DNA"/>
</dbReference>
<proteinExistence type="predicted"/>
<gene>
    <name evidence="2" type="ORF">GCM10025874_21700</name>
</gene>
<feature type="transmembrane region" description="Helical" evidence="1">
    <location>
        <begin position="121"/>
        <end position="138"/>
    </location>
</feature>
<feature type="transmembrane region" description="Helical" evidence="1">
    <location>
        <begin position="83"/>
        <end position="101"/>
    </location>
</feature>
<feature type="transmembrane region" description="Helical" evidence="1">
    <location>
        <begin position="54"/>
        <end position="76"/>
    </location>
</feature>
<feature type="transmembrane region" description="Helical" evidence="1">
    <location>
        <begin position="202"/>
        <end position="223"/>
    </location>
</feature>
<evidence type="ECO:0000256" key="1">
    <source>
        <dbReference type="SAM" id="Phobius"/>
    </source>
</evidence>
<feature type="transmembrane region" description="Helical" evidence="1">
    <location>
        <begin position="12"/>
        <end position="34"/>
    </location>
</feature>
<dbReference type="SUPFAM" id="SSF48317">
    <property type="entry name" value="Acid phosphatase/Vanadium-dependent haloperoxidase"/>
    <property type="match status" value="1"/>
</dbReference>
<dbReference type="Proteomes" id="UP001157160">
    <property type="component" value="Unassembled WGS sequence"/>
</dbReference>